<dbReference type="GO" id="GO:0004386">
    <property type="term" value="F:helicase activity"/>
    <property type="evidence" value="ECO:0007669"/>
    <property type="project" value="UniProtKB-KW"/>
</dbReference>
<dbReference type="PROSITE" id="PS51192">
    <property type="entry name" value="HELICASE_ATP_BIND_1"/>
    <property type="match status" value="1"/>
</dbReference>
<dbReference type="CDD" id="cd18793">
    <property type="entry name" value="SF2_C_SNF"/>
    <property type="match status" value="1"/>
</dbReference>
<feature type="region of interest" description="Disordered" evidence="2">
    <location>
        <begin position="515"/>
        <end position="568"/>
    </location>
</feature>
<feature type="compositionally biased region" description="Basic and acidic residues" evidence="2">
    <location>
        <begin position="538"/>
        <end position="548"/>
    </location>
</feature>
<dbReference type="PROSITE" id="PS51194">
    <property type="entry name" value="HELICASE_CTER"/>
    <property type="match status" value="1"/>
</dbReference>
<dbReference type="InterPro" id="IPR001650">
    <property type="entry name" value="Helicase_C-like"/>
</dbReference>
<dbReference type="InterPro" id="IPR014001">
    <property type="entry name" value="Helicase_ATP-bd"/>
</dbReference>
<dbReference type="SMART" id="SM00487">
    <property type="entry name" value="DEXDc"/>
    <property type="match status" value="1"/>
</dbReference>
<feature type="domain" description="Helicase ATP-binding" evidence="3">
    <location>
        <begin position="480"/>
        <end position="728"/>
    </location>
</feature>
<dbReference type="Pfam" id="PF00176">
    <property type="entry name" value="SNF2-rel_dom"/>
    <property type="match status" value="1"/>
</dbReference>
<comment type="caution">
    <text evidence="5">The sequence shown here is derived from an EMBL/GenBank/DDBJ whole genome shotgun (WGS) entry which is preliminary data.</text>
</comment>
<dbReference type="InterPro" id="IPR027417">
    <property type="entry name" value="P-loop_NTPase"/>
</dbReference>
<sequence>MDSLALLISPLGFWNLYTLRLRHVHEEGEEYAGGDFIDKATDIDDKELRRLVELCLWTQSDNLFARAGRNFSNKKAFFEKADKTTQRYVISQVDQHITEAVATASRLGVHIFFAPKPGEWLKQQDELHFNADPLKLHAAFTKTDDGIDYRLTLGQDIIPLAHRTQVLCNNPSLFVIDHSLRQLDEGLGGKLLTPFLKKEIYHIPASIQAKYFRQFILKIVKKIDISSDGFDVDNLHPQGKAVLTLQASINGLYTLDTQFVYDTATFSVSDRREKSVTLHDDGKSVTFVCIWRNREWESTITELLDNELHRPQTAPLQEMTAWLTANETVLAQHGIETKQRTSHHYVIGEVKKLHNDRWTGDWFQMHVTLVFPDGTQMALTDFRDAIINGDREVRLPSGNWFVIPDEWYAQYSAAMLFGLMKSRGTLTFHRSQQTVLPTEDLLPTTLKAPATGDTEEKALPPKGLKATLRPYQLLGYQWMLSHQHGGTGCLLGDDMGLGKTVQTIAVILHYFESTDSASTDDRSREDATANALSTQAENPDHQGDDNIIRSDSVTRSNNIIRSNPTNTPVQMSLFSDEEMSGHAAQAIPSAASSQPDLRQQSGHRPVLVAAPSSVVFNWHDEFRRFAPSLRVVEYTGNARERAVKQSQLANADVVLTSYPMLRNDIGVLSRLSFAIAVYDEAHAFRNNTSLLYQAVLKIHADFPIALTGTPMVNALDELWTLMSVLNPALLGDYETFQNNFIHSINVNLQDEHTAILRKLVAPYFLRRLRGDVLDSLPERQDEQVWCDMTEAQAALYEEEQSKMRNLLMDAEQANNRIVVLAAITRLRRLACSPKLEHKEGDSGKVLEVFDRLEELRGTDHKVLLFSEFTSFLDVIAEEMKQRGWSYDILTGQSRDREGIVKHFQQTPSCQFFLVSLKAGGEGLNLTEADYVFLLDPWWNHAAEEQAIARAHRSGQRRSVMVYRFITRGSLEEQIQKVQDKKDDLVKAIMYNV</sequence>
<dbReference type="GO" id="GO:0016787">
    <property type="term" value="F:hydrolase activity"/>
    <property type="evidence" value="ECO:0007669"/>
    <property type="project" value="UniProtKB-KW"/>
</dbReference>
<proteinExistence type="predicted"/>
<dbReference type="AlphaFoldDB" id="A0A7K0KEK4"/>
<evidence type="ECO:0000259" key="3">
    <source>
        <dbReference type="PROSITE" id="PS51192"/>
    </source>
</evidence>
<evidence type="ECO:0000256" key="1">
    <source>
        <dbReference type="ARBA" id="ARBA00022801"/>
    </source>
</evidence>
<dbReference type="Gene3D" id="3.40.50.10810">
    <property type="entry name" value="Tandem AAA-ATPase domain"/>
    <property type="match status" value="2"/>
</dbReference>
<gene>
    <name evidence="5" type="ORF">FYJ73_06795</name>
</gene>
<dbReference type="RefSeq" id="WP_154533964.1">
    <property type="nucleotide sequence ID" value="NZ_VUNG01000013.1"/>
</dbReference>
<dbReference type="Gene3D" id="3.40.50.300">
    <property type="entry name" value="P-loop containing nucleotide triphosphate hydrolases"/>
    <property type="match status" value="1"/>
</dbReference>
<protein>
    <submittedName>
        <fullName evidence="5">DEAD/DEAH box helicase</fullName>
    </submittedName>
</protein>
<feature type="compositionally biased region" description="Polar residues" evidence="2">
    <location>
        <begin position="549"/>
        <end position="568"/>
    </location>
</feature>
<dbReference type="InterPro" id="IPR000330">
    <property type="entry name" value="SNF2_N"/>
</dbReference>
<dbReference type="InterPro" id="IPR038718">
    <property type="entry name" value="SNF2-like_sf"/>
</dbReference>
<evidence type="ECO:0000256" key="2">
    <source>
        <dbReference type="SAM" id="MobiDB-lite"/>
    </source>
</evidence>
<dbReference type="EMBL" id="VUNG01000013">
    <property type="protein sequence ID" value="MST84377.1"/>
    <property type="molecule type" value="Genomic_DNA"/>
</dbReference>
<dbReference type="SMART" id="SM00490">
    <property type="entry name" value="HELICc"/>
    <property type="match status" value="1"/>
</dbReference>
<name>A0A7K0KEK4_9BACT</name>
<dbReference type="PANTHER" id="PTHR10799">
    <property type="entry name" value="SNF2/RAD54 HELICASE FAMILY"/>
    <property type="match status" value="1"/>
</dbReference>
<keyword evidence="5" id="KW-0067">ATP-binding</keyword>
<keyword evidence="5" id="KW-0547">Nucleotide-binding</keyword>
<accession>A0A7K0KEK4</accession>
<evidence type="ECO:0000313" key="6">
    <source>
        <dbReference type="Proteomes" id="UP000438914"/>
    </source>
</evidence>
<dbReference type="GO" id="GO:0005524">
    <property type="term" value="F:ATP binding"/>
    <property type="evidence" value="ECO:0007669"/>
    <property type="project" value="InterPro"/>
</dbReference>
<keyword evidence="1" id="KW-0378">Hydrolase</keyword>
<reference evidence="5 6" key="1">
    <citation type="submission" date="2019-08" db="EMBL/GenBank/DDBJ databases">
        <title>In-depth cultivation of the pig gut microbiome towards novel bacterial diversity and tailored functional studies.</title>
        <authorList>
            <person name="Wylensek D."/>
            <person name="Hitch T.C.A."/>
            <person name="Clavel T."/>
        </authorList>
    </citation>
    <scope>NUCLEOTIDE SEQUENCE [LARGE SCALE GENOMIC DNA]</scope>
    <source>
        <strain evidence="5 6">LKV-178-WT-2A</strain>
    </source>
</reference>
<feature type="domain" description="Helicase C-terminal" evidence="4">
    <location>
        <begin position="844"/>
        <end position="992"/>
    </location>
</feature>
<dbReference type="SUPFAM" id="SSF52540">
    <property type="entry name" value="P-loop containing nucleoside triphosphate hydrolases"/>
    <property type="match status" value="2"/>
</dbReference>
<feature type="region of interest" description="Disordered" evidence="2">
    <location>
        <begin position="582"/>
        <end position="601"/>
    </location>
</feature>
<evidence type="ECO:0000313" key="5">
    <source>
        <dbReference type="EMBL" id="MST84377.1"/>
    </source>
</evidence>
<feature type="compositionally biased region" description="Low complexity" evidence="2">
    <location>
        <begin position="583"/>
        <end position="595"/>
    </location>
</feature>
<keyword evidence="6" id="KW-1185">Reference proteome</keyword>
<dbReference type="Pfam" id="PF00271">
    <property type="entry name" value="Helicase_C"/>
    <property type="match status" value="1"/>
</dbReference>
<dbReference type="InterPro" id="IPR049730">
    <property type="entry name" value="SNF2/RAD54-like_C"/>
</dbReference>
<dbReference type="Proteomes" id="UP000438914">
    <property type="component" value="Unassembled WGS sequence"/>
</dbReference>
<keyword evidence="5" id="KW-0347">Helicase</keyword>
<organism evidence="5 6">
    <name type="scientific">Hallella mizrahii</name>
    <dbReference type="NCBI Taxonomy" id="2606637"/>
    <lineage>
        <taxon>Bacteria</taxon>
        <taxon>Pseudomonadati</taxon>
        <taxon>Bacteroidota</taxon>
        <taxon>Bacteroidia</taxon>
        <taxon>Bacteroidales</taxon>
        <taxon>Prevotellaceae</taxon>
        <taxon>Hallella</taxon>
    </lineage>
</organism>
<evidence type="ECO:0000259" key="4">
    <source>
        <dbReference type="PROSITE" id="PS51194"/>
    </source>
</evidence>